<feature type="region of interest" description="Disordered" evidence="8">
    <location>
        <begin position="95"/>
        <end position="125"/>
    </location>
</feature>
<dbReference type="GO" id="GO:0000981">
    <property type="term" value="F:DNA-binding transcription factor activity, RNA polymerase II-specific"/>
    <property type="evidence" value="ECO:0007669"/>
    <property type="project" value="TreeGrafter"/>
</dbReference>
<dbReference type="PANTHER" id="PTHR45636">
    <property type="entry name" value="PAIRED BOX PROTEIN PAX-6-RELATED-RELATED"/>
    <property type="match status" value="1"/>
</dbReference>
<dbReference type="InterPro" id="IPR001523">
    <property type="entry name" value="Paired_dom"/>
</dbReference>
<evidence type="ECO:0000256" key="7">
    <source>
        <dbReference type="ARBA" id="ARBA00023242"/>
    </source>
</evidence>
<keyword evidence="3" id="KW-0563">Paired box</keyword>
<dbReference type="SMART" id="SM00351">
    <property type="entry name" value="PAX"/>
    <property type="match status" value="1"/>
</dbReference>
<keyword evidence="7" id="KW-0539">Nucleus</keyword>
<dbReference type="GO" id="GO:0005634">
    <property type="term" value="C:nucleus"/>
    <property type="evidence" value="ECO:0007669"/>
    <property type="project" value="UniProtKB-SubCell"/>
</dbReference>
<reference evidence="10" key="1">
    <citation type="submission" date="2014-07" db="EMBL/GenBank/DDBJ databases">
        <authorList>
            <person name="Martin A.A"/>
            <person name="De Silva N."/>
        </authorList>
    </citation>
    <scope>NUCLEOTIDE SEQUENCE</scope>
</reference>
<feature type="region of interest" description="Disordered" evidence="8">
    <location>
        <begin position="177"/>
        <end position="206"/>
    </location>
</feature>
<evidence type="ECO:0000259" key="9">
    <source>
        <dbReference type="PROSITE" id="PS51057"/>
    </source>
</evidence>
<protein>
    <submittedName>
        <fullName evidence="11">Paired domain-containing protein</fullName>
    </submittedName>
</protein>
<keyword evidence="5" id="KW-0238">DNA-binding</keyword>
<dbReference type="PROSITE" id="PS51057">
    <property type="entry name" value="PAIRED_2"/>
    <property type="match status" value="1"/>
</dbReference>
<evidence type="ECO:0000256" key="6">
    <source>
        <dbReference type="ARBA" id="ARBA00023163"/>
    </source>
</evidence>
<proteinExistence type="predicted"/>
<dbReference type="GO" id="GO:0000978">
    <property type="term" value="F:RNA polymerase II cis-regulatory region sequence-specific DNA binding"/>
    <property type="evidence" value="ECO:0007669"/>
    <property type="project" value="TreeGrafter"/>
</dbReference>
<evidence type="ECO:0000313" key="10">
    <source>
        <dbReference type="Proteomes" id="UP000035680"/>
    </source>
</evidence>
<accession>A0A0K0EV39</accession>
<dbReference type="WBParaSite" id="SVE_0038800.1">
    <property type="protein sequence ID" value="SVE_0038800.1"/>
    <property type="gene ID" value="SVE_0038800"/>
</dbReference>
<dbReference type="InterPro" id="IPR009057">
    <property type="entry name" value="Homeodomain-like_sf"/>
</dbReference>
<reference evidence="11" key="2">
    <citation type="submission" date="2015-08" db="UniProtKB">
        <authorList>
            <consortium name="WormBaseParasite"/>
        </authorList>
    </citation>
    <scope>IDENTIFICATION</scope>
</reference>
<evidence type="ECO:0000256" key="1">
    <source>
        <dbReference type="ARBA" id="ARBA00004123"/>
    </source>
</evidence>
<keyword evidence="6" id="KW-0804">Transcription</keyword>
<evidence type="ECO:0000256" key="8">
    <source>
        <dbReference type="SAM" id="MobiDB-lite"/>
    </source>
</evidence>
<organism evidence="10 11">
    <name type="scientific">Strongyloides venezuelensis</name>
    <name type="common">Threadworm</name>
    <dbReference type="NCBI Taxonomy" id="75913"/>
    <lineage>
        <taxon>Eukaryota</taxon>
        <taxon>Metazoa</taxon>
        <taxon>Ecdysozoa</taxon>
        <taxon>Nematoda</taxon>
        <taxon>Chromadorea</taxon>
        <taxon>Rhabditida</taxon>
        <taxon>Tylenchina</taxon>
        <taxon>Panagrolaimomorpha</taxon>
        <taxon>Strongyloidoidea</taxon>
        <taxon>Strongyloididae</taxon>
        <taxon>Strongyloides</taxon>
    </lineage>
</organism>
<dbReference type="PRINTS" id="PR00027">
    <property type="entry name" value="PAIREDBOX"/>
</dbReference>
<dbReference type="SUPFAM" id="SSF46689">
    <property type="entry name" value="Homeodomain-like"/>
    <property type="match status" value="1"/>
</dbReference>
<dbReference type="AlphaFoldDB" id="A0A0K0EV39"/>
<name>A0A0K0EV39_STRVS</name>
<evidence type="ECO:0000256" key="2">
    <source>
        <dbReference type="ARBA" id="ARBA00022473"/>
    </source>
</evidence>
<dbReference type="STRING" id="75913.A0A0K0EV39"/>
<evidence type="ECO:0000256" key="5">
    <source>
        <dbReference type="ARBA" id="ARBA00023125"/>
    </source>
</evidence>
<keyword evidence="4" id="KW-0805">Transcription regulation</keyword>
<dbReference type="Proteomes" id="UP000035680">
    <property type="component" value="Unassembled WGS sequence"/>
</dbReference>
<dbReference type="InterPro" id="IPR043565">
    <property type="entry name" value="PAX_fam"/>
</dbReference>
<dbReference type="InterPro" id="IPR036388">
    <property type="entry name" value="WH-like_DNA-bd_sf"/>
</dbReference>
<sequence length="242" mass="27904">MDNIKWLEDHYCCYVIDTSTPDALEKSFNAWLKSTPSEEYNNSCYQLQSTVGNPYYDVTKEYPNYYFNNISYFNYPIANDSSMLNNNTMTELSTNISTTDTEKRPPRKRNNHRRTSGTNLYGRPYCPGRPLSMSERCRIIELHRQGMKVNAISKALCVSHGCVSKIISRFRETGLLSPFSNSENRRNRKGMKNSNNNLNNNNNNNNKMAIVDKNFNRSLQDSCETFVIPSNIPSDRHITSTN</sequence>
<feature type="domain" description="Paired" evidence="9">
    <location>
        <begin position="114"/>
        <end position="241"/>
    </location>
</feature>
<dbReference type="Pfam" id="PF00292">
    <property type="entry name" value="PAX"/>
    <property type="match status" value="1"/>
</dbReference>
<feature type="compositionally biased region" description="Low complexity" evidence="8">
    <location>
        <begin position="192"/>
        <end position="206"/>
    </location>
</feature>
<keyword evidence="2" id="KW-0217">Developmental protein</keyword>
<dbReference type="Gene3D" id="1.10.10.10">
    <property type="entry name" value="Winged helix-like DNA-binding domain superfamily/Winged helix DNA-binding domain"/>
    <property type="match status" value="1"/>
</dbReference>
<evidence type="ECO:0000256" key="3">
    <source>
        <dbReference type="ARBA" id="ARBA00022724"/>
    </source>
</evidence>
<keyword evidence="10" id="KW-1185">Reference proteome</keyword>
<evidence type="ECO:0000256" key="4">
    <source>
        <dbReference type="ARBA" id="ARBA00023015"/>
    </source>
</evidence>
<evidence type="ECO:0000313" key="11">
    <source>
        <dbReference type="WBParaSite" id="SVE_0038800.1"/>
    </source>
</evidence>
<comment type="subcellular location">
    <subcellularLocation>
        <location evidence="1">Nucleus</location>
    </subcellularLocation>
</comment>
<feature type="compositionally biased region" description="Basic residues" evidence="8">
    <location>
        <begin position="105"/>
        <end position="115"/>
    </location>
</feature>
<dbReference type="PANTHER" id="PTHR45636:SF27">
    <property type="entry name" value="PAIRED DOMAIN-CONTAINING PROTEIN"/>
    <property type="match status" value="1"/>
</dbReference>